<evidence type="ECO:0000256" key="1">
    <source>
        <dbReference type="SAM" id="MobiDB-lite"/>
    </source>
</evidence>
<feature type="compositionally biased region" description="Polar residues" evidence="1">
    <location>
        <begin position="481"/>
        <end position="496"/>
    </location>
</feature>
<proteinExistence type="predicted"/>
<feature type="compositionally biased region" description="Low complexity" evidence="1">
    <location>
        <begin position="431"/>
        <end position="453"/>
    </location>
</feature>
<dbReference type="Proteomes" id="UP000663193">
    <property type="component" value="Chromosome 9"/>
</dbReference>
<organism evidence="2 3">
    <name type="scientific">Phaeosphaeria nodorum (strain SN15 / ATCC MYA-4574 / FGSC 10173)</name>
    <name type="common">Glume blotch fungus</name>
    <name type="synonym">Parastagonospora nodorum</name>
    <dbReference type="NCBI Taxonomy" id="321614"/>
    <lineage>
        <taxon>Eukaryota</taxon>
        <taxon>Fungi</taxon>
        <taxon>Dikarya</taxon>
        <taxon>Ascomycota</taxon>
        <taxon>Pezizomycotina</taxon>
        <taxon>Dothideomycetes</taxon>
        <taxon>Pleosporomycetidae</taxon>
        <taxon>Pleosporales</taxon>
        <taxon>Pleosporineae</taxon>
        <taxon>Phaeosphaeriaceae</taxon>
        <taxon>Parastagonospora</taxon>
    </lineage>
</organism>
<feature type="compositionally biased region" description="Polar residues" evidence="1">
    <location>
        <begin position="286"/>
        <end position="305"/>
    </location>
</feature>
<feature type="region of interest" description="Disordered" evidence="1">
    <location>
        <begin position="1"/>
        <end position="120"/>
    </location>
</feature>
<sequence>MSASPSQRDSAREHAQRPSTPDHKRTSIARTGSVSVAPRSEYLRNALQARRAQGTSTPTALDMRVPPSTTPKPPEPKPVSVSPDGFDEFELTDEHTRPVSPIRRRRPSDVGVPRSKTSRQLTEEIEKLKDNLMTSNMRVELLKKNNSELQHISTQLTERVEELEPLEEENHELQHENNNLMLKTQHLEEEMERLKDDNDELRKSNEEMLEIYVDCSSHFETQEIALQEAVDTIFALEEEKAVLAGEVHKLKERVTLLEDGSTRVSTLYDGSPRAPSIVYSIDESRPSTSHFDSDYYSQPDSPQVKNSKESIVLVQPGTSARSKKFLEQTKERRRSAKDIVNRMSTASMSALRMASLKHAEDIPEVPELQVETPTIVEHVVSDRRSSRPAKQPRGRLRESIQSVIQDALEISPSVSESAPTPVQESLRRTSRSSQSTGYRSSSDSRPSSSHARTPTIATRFRQRRPSTEASPRVPSRRSSKQAHTNSSNEQLFQRDQQPPRHRRSESDVASAETPRATSEEWASIPPPSEHARSSTISSSSLTSDADLQDKDHWWRSIQPLTQQQQQTHHQPTHYQAPPHLPLHRSRPSESGLQSQAQHSPTLTRSRTVHPDSLGQSARIDTAGPSSAALNALSRRTRTQPSTPAASSTYMEKDFMFNGHEDVETFMRKAKAKLSGRK</sequence>
<feature type="compositionally biased region" description="Polar residues" evidence="1">
    <location>
        <begin position="588"/>
        <end position="605"/>
    </location>
</feature>
<evidence type="ECO:0000313" key="2">
    <source>
        <dbReference type="EMBL" id="QRC98827.1"/>
    </source>
</evidence>
<reference evidence="3" key="1">
    <citation type="journal article" date="2021" name="BMC Genomics">
        <title>Chromosome-level genome assembly and manually-curated proteome of model necrotroph Parastagonospora nodorum Sn15 reveals a genome-wide trove of candidate effector homologs, and redundancy of virulence-related functions within an accessory chromosome.</title>
        <authorList>
            <person name="Bertazzoni S."/>
            <person name="Jones D.A.B."/>
            <person name="Phan H.T."/>
            <person name="Tan K.-C."/>
            <person name="Hane J.K."/>
        </authorList>
    </citation>
    <scope>NUCLEOTIDE SEQUENCE [LARGE SCALE GENOMIC DNA]</scope>
    <source>
        <strain evidence="3">SN15 / ATCC MYA-4574 / FGSC 10173)</strain>
    </source>
</reference>
<feature type="region of interest" description="Disordered" evidence="1">
    <location>
        <begin position="408"/>
        <end position="544"/>
    </location>
</feature>
<feature type="compositionally biased region" description="Low complexity" evidence="1">
    <location>
        <begin position="560"/>
        <end position="577"/>
    </location>
</feature>
<feature type="region of interest" description="Disordered" evidence="1">
    <location>
        <begin position="560"/>
        <end position="652"/>
    </location>
</feature>
<feature type="region of interest" description="Disordered" evidence="1">
    <location>
        <begin position="281"/>
        <end position="307"/>
    </location>
</feature>
<protein>
    <recommendedName>
        <fullName evidence="4">Centrosomin N-terminal motif 1 domain-containing protein</fullName>
    </recommendedName>
</protein>
<feature type="compositionally biased region" description="Pro residues" evidence="1">
    <location>
        <begin position="68"/>
        <end position="77"/>
    </location>
</feature>
<accession>A0A7U2F5Q1</accession>
<dbReference type="VEuPathDB" id="FungiDB:JI435_061920"/>
<evidence type="ECO:0000313" key="3">
    <source>
        <dbReference type="Proteomes" id="UP000663193"/>
    </source>
</evidence>
<feature type="compositionally biased region" description="Low complexity" evidence="1">
    <location>
        <begin position="533"/>
        <end position="543"/>
    </location>
</feature>
<feature type="compositionally biased region" description="Polar residues" evidence="1">
    <location>
        <begin position="638"/>
        <end position="649"/>
    </location>
</feature>
<dbReference type="AlphaFoldDB" id="A0A7U2F5Q1"/>
<feature type="compositionally biased region" description="Polar residues" evidence="1">
    <location>
        <begin position="412"/>
        <end position="423"/>
    </location>
</feature>
<gene>
    <name evidence="2" type="ORF">JI435_061920</name>
</gene>
<keyword evidence="3" id="KW-1185">Reference proteome</keyword>
<evidence type="ECO:0008006" key="4">
    <source>
        <dbReference type="Google" id="ProtNLM"/>
    </source>
</evidence>
<dbReference type="EMBL" id="CP069031">
    <property type="protein sequence ID" value="QRC98827.1"/>
    <property type="molecule type" value="Genomic_DNA"/>
</dbReference>
<name>A0A7U2F5Q1_PHANO</name>
<feature type="compositionally biased region" description="Basic and acidic residues" evidence="1">
    <location>
        <begin position="9"/>
        <end position="25"/>
    </location>
</feature>
<dbReference type="OrthoDB" id="10251744at2759"/>